<dbReference type="EMBL" id="JAENRR010000047">
    <property type="protein sequence ID" value="MBK3518972.1"/>
    <property type="molecule type" value="Genomic_DNA"/>
</dbReference>
<proteinExistence type="predicted"/>
<dbReference type="Proteomes" id="UP000605676">
    <property type="component" value="Unassembled WGS sequence"/>
</dbReference>
<protein>
    <submittedName>
        <fullName evidence="1">Uncharacterized protein</fullName>
    </submittedName>
</protein>
<accession>A0ABS1HMR3</accession>
<organism evidence="1 2">
    <name type="scientific">Carboxylicivirga marina</name>
    <dbReference type="NCBI Taxonomy" id="2800988"/>
    <lineage>
        <taxon>Bacteria</taxon>
        <taxon>Pseudomonadati</taxon>
        <taxon>Bacteroidota</taxon>
        <taxon>Bacteroidia</taxon>
        <taxon>Marinilabiliales</taxon>
        <taxon>Marinilabiliaceae</taxon>
        <taxon>Carboxylicivirga</taxon>
    </lineage>
</organism>
<reference evidence="1 2" key="1">
    <citation type="submission" date="2021-01" db="EMBL/GenBank/DDBJ databases">
        <title>Carboxyliciviraga sp.nov., isolated from coastal sediments.</title>
        <authorList>
            <person name="Lu D."/>
            <person name="Zhang T."/>
        </authorList>
    </citation>
    <scope>NUCLEOTIDE SEQUENCE [LARGE SCALE GENOMIC DNA]</scope>
    <source>
        <strain evidence="1 2">N1Y132</strain>
    </source>
</reference>
<sequence>MFFDVNGVLGIVTGVLTIVSGDYFSVRNDFGSVTCNIGGVIDVFATVTFNLAIVWGDYLGVDDDLATYSYGFLTGSSNLASDTSACAIVNGNFLTSSPYLVIVYWFIAVESVRFEEEQNKIEKPPGKMIAIVYIILNSLTISRNGPRQSHLNINHSPLIFKKLLPTRHYGV</sequence>
<dbReference type="RefSeq" id="WP_200466193.1">
    <property type="nucleotide sequence ID" value="NZ_JAENRR010000047.1"/>
</dbReference>
<evidence type="ECO:0000313" key="1">
    <source>
        <dbReference type="EMBL" id="MBK3518972.1"/>
    </source>
</evidence>
<comment type="caution">
    <text evidence="1">The sequence shown here is derived from an EMBL/GenBank/DDBJ whole genome shotgun (WGS) entry which is preliminary data.</text>
</comment>
<evidence type="ECO:0000313" key="2">
    <source>
        <dbReference type="Proteomes" id="UP000605676"/>
    </source>
</evidence>
<gene>
    <name evidence="1" type="ORF">JIV24_16615</name>
</gene>
<name>A0ABS1HMR3_9BACT</name>
<keyword evidence="2" id="KW-1185">Reference proteome</keyword>